<dbReference type="EMBL" id="CP020477">
    <property type="protein sequence ID" value="ARM76521.1"/>
    <property type="molecule type" value="Genomic_DNA"/>
</dbReference>
<keyword evidence="2" id="KW-1185">Reference proteome</keyword>
<dbReference type="KEGG" id="aman:B6F84_11165"/>
<dbReference type="AlphaFoldDB" id="A0A1W6K1U0"/>
<gene>
    <name evidence="1" type="ORF">B6F84_11165</name>
</gene>
<accession>A0A1W6K1U0</accession>
<sequence length="94" mass="10891">MIENQYQVAYIPKDNILIAEFSLQINNEKLNNLSGYIDFNLDSEYGKIIKVEICKTKISTFLCTAIIELKKEISDENELKKIYEVLKELLTSVI</sequence>
<evidence type="ECO:0000313" key="1">
    <source>
        <dbReference type="EMBL" id="ARM76521.1"/>
    </source>
</evidence>
<evidence type="ECO:0000313" key="2">
    <source>
        <dbReference type="Proteomes" id="UP000193404"/>
    </source>
</evidence>
<organism evidence="1 2">
    <name type="scientific">Acidianus manzaensis</name>
    <dbReference type="NCBI Taxonomy" id="282676"/>
    <lineage>
        <taxon>Archaea</taxon>
        <taxon>Thermoproteota</taxon>
        <taxon>Thermoprotei</taxon>
        <taxon>Sulfolobales</taxon>
        <taxon>Sulfolobaceae</taxon>
        <taxon>Acidianus</taxon>
    </lineage>
</organism>
<reference evidence="1 2" key="1">
    <citation type="submission" date="2017-03" db="EMBL/GenBank/DDBJ databases">
        <title>Sulfur activation and transportation mechanism of thermophilic Archaea Acidianus manzaensis YN-25.</title>
        <authorList>
            <person name="Ma Y."/>
            <person name="Yang Y."/>
            <person name="Xia J."/>
        </authorList>
    </citation>
    <scope>NUCLEOTIDE SEQUENCE [LARGE SCALE GENOMIC DNA]</scope>
    <source>
        <strain evidence="1 2">YN-25</strain>
    </source>
</reference>
<name>A0A1W6K1U0_9CREN</name>
<dbReference type="STRING" id="282676.B6F84_11165"/>
<protein>
    <submittedName>
        <fullName evidence="1">Uncharacterized protein</fullName>
    </submittedName>
</protein>
<proteinExistence type="predicted"/>
<dbReference type="Proteomes" id="UP000193404">
    <property type="component" value="Chromosome"/>
</dbReference>